<name>A0A8B6F461_MYTGA</name>
<keyword evidence="1" id="KW-1133">Transmembrane helix</keyword>
<dbReference type="SUPFAM" id="SSF81321">
    <property type="entry name" value="Family A G protein-coupled receptor-like"/>
    <property type="match status" value="1"/>
</dbReference>
<evidence type="ECO:0000313" key="3">
    <source>
        <dbReference type="Proteomes" id="UP000596742"/>
    </source>
</evidence>
<protein>
    <submittedName>
        <fullName evidence="2">Uncharacterized protein</fullName>
    </submittedName>
</protein>
<comment type="caution">
    <text evidence="2">The sequence shown here is derived from an EMBL/GenBank/DDBJ whole genome shotgun (WGS) entry which is preliminary data.</text>
</comment>
<gene>
    <name evidence="2" type="ORF">MGAL_10B018987</name>
</gene>
<organism evidence="2 3">
    <name type="scientific">Mytilus galloprovincialis</name>
    <name type="common">Mediterranean mussel</name>
    <dbReference type="NCBI Taxonomy" id="29158"/>
    <lineage>
        <taxon>Eukaryota</taxon>
        <taxon>Metazoa</taxon>
        <taxon>Spiralia</taxon>
        <taxon>Lophotrochozoa</taxon>
        <taxon>Mollusca</taxon>
        <taxon>Bivalvia</taxon>
        <taxon>Autobranchia</taxon>
        <taxon>Pteriomorphia</taxon>
        <taxon>Mytilida</taxon>
        <taxon>Mytiloidea</taxon>
        <taxon>Mytilidae</taxon>
        <taxon>Mytilinae</taxon>
        <taxon>Mytilus</taxon>
    </lineage>
</organism>
<proteinExistence type="predicted"/>
<keyword evidence="3" id="KW-1185">Reference proteome</keyword>
<keyword evidence="1" id="KW-0812">Transmembrane</keyword>
<feature type="transmembrane region" description="Helical" evidence="1">
    <location>
        <begin position="103"/>
        <end position="129"/>
    </location>
</feature>
<evidence type="ECO:0000256" key="1">
    <source>
        <dbReference type="SAM" id="Phobius"/>
    </source>
</evidence>
<dbReference type="EMBL" id="UYJE01006201">
    <property type="protein sequence ID" value="VDI43921.1"/>
    <property type="molecule type" value="Genomic_DNA"/>
</dbReference>
<evidence type="ECO:0000313" key="2">
    <source>
        <dbReference type="EMBL" id="VDI43921.1"/>
    </source>
</evidence>
<feature type="transmembrane region" description="Helical" evidence="1">
    <location>
        <begin position="43"/>
        <end position="67"/>
    </location>
</feature>
<reference evidence="2" key="1">
    <citation type="submission" date="2018-11" db="EMBL/GenBank/DDBJ databases">
        <authorList>
            <person name="Alioto T."/>
            <person name="Alioto T."/>
        </authorList>
    </citation>
    <scope>NUCLEOTIDE SEQUENCE</scope>
</reference>
<dbReference type="OrthoDB" id="10358568at2759"/>
<accession>A0A8B6F461</accession>
<dbReference type="Proteomes" id="UP000596742">
    <property type="component" value="Unassembled WGS sequence"/>
</dbReference>
<keyword evidence="1" id="KW-0472">Membrane</keyword>
<dbReference type="AlphaFoldDB" id="A0A8B6F461"/>
<sequence length="352" mass="39057">MYATKRTSVQLLLLSSIAIGILSICYGIVVEKSDWSDPIRSTILLVLNVVVKEIPFLITILLTLIMISRIRNINGKHTGYTDFLTGISPSQGYPQSSILLRQLLISLLLQICFFIVPCFCLLTLEVLVVHFKQKITIVEITMVTEVACLNFTPCALGILIEPRRGFLMSFICKKTFSSEDKETQSGNLHLDDETDSVFALAKDTTDYGRSARVSTSSFISLKSAGLSSKCPSLLTIPEEKKEESAFSFLLDESEGSFKNNKKERKISRSSSFKSYKRKESQKEMTILYNILGTSVSKSASQLSCIKQGAEGDVVSGNQHRKRSMSTVSIRRSSISTTLLKNDCNIADVLSLI</sequence>